<protein>
    <submittedName>
        <fullName evidence="5">Extracellular solute-binding protein, family 3</fullName>
    </submittedName>
</protein>
<dbReference type="Proteomes" id="UP000019460">
    <property type="component" value="Unassembled WGS sequence"/>
</dbReference>
<reference evidence="5 6" key="1">
    <citation type="submission" date="2012-11" db="EMBL/GenBank/DDBJ databases">
        <title>Genome assembly of Thiorhodococcus sp. AK35.</title>
        <authorList>
            <person name="Nupur N."/>
            <person name="Khatri I."/>
            <person name="Subramanian S."/>
            <person name="Pinnaka A."/>
        </authorList>
    </citation>
    <scope>NUCLEOTIDE SEQUENCE [LARGE SCALE GENOMIC DNA]</scope>
    <source>
        <strain evidence="5 6">AK35</strain>
    </source>
</reference>
<proteinExistence type="inferred from homology"/>
<feature type="compositionally biased region" description="Basic and acidic residues" evidence="3">
    <location>
        <begin position="316"/>
        <end position="329"/>
    </location>
</feature>
<dbReference type="OrthoDB" id="8994218at2"/>
<dbReference type="SUPFAM" id="SSF53850">
    <property type="entry name" value="Periplasmic binding protein-like II"/>
    <property type="match status" value="1"/>
</dbReference>
<comment type="caution">
    <text evidence="5">The sequence shown here is derived from an EMBL/GenBank/DDBJ whole genome shotgun (WGS) entry which is preliminary data.</text>
</comment>
<feature type="domain" description="Solute-binding protein family 3/N-terminal" evidence="4">
    <location>
        <begin position="67"/>
        <end position="302"/>
    </location>
</feature>
<organism evidence="5 6">
    <name type="scientific">Imhoffiella purpurea</name>
    <dbReference type="NCBI Taxonomy" id="1249627"/>
    <lineage>
        <taxon>Bacteria</taxon>
        <taxon>Pseudomonadati</taxon>
        <taxon>Pseudomonadota</taxon>
        <taxon>Gammaproteobacteria</taxon>
        <taxon>Chromatiales</taxon>
        <taxon>Chromatiaceae</taxon>
        <taxon>Imhoffiella</taxon>
    </lineage>
</organism>
<evidence type="ECO:0000313" key="6">
    <source>
        <dbReference type="Proteomes" id="UP000019460"/>
    </source>
</evidence>
<dbReference type="PANTHER" id="PTHR35936:SF19">
    <property type="entry name" value="AMINO-ACID-BINDING PROTEIN YXEM-RELATED"/>
    <property type="match status" value="1"/>
</dbReference>
<comment type="similarity">
    <text evidence="1">Belongs to the bacterial solute-binding protein 3 family.</text>
</comment>
<dbReference type="InterPro" id="IPR001638">
    <property type="entry name" value="Solute-binding_3/MltF_N"/>
</dbReference>
<sequence length="329" mass="35884">MPTAFGKTRASGSVPGRGHWHLILGLILAGLTLVATARPGSAQEPSSAAEGRPDLAPDIARIVDRGELIVAMADMNTPPFFYRQGDDLAGLEVDMARELARELRVGIRFDRSAKTFNDVIDVVAGGKADLGISKLSRTLSRAGKVRFSDPYLRLHHALAFNRLALARMAMDTPIPSIVRNFRGSLGVIADSSFADFAKRHFPQASIRTYSSWPEVVAAVRSGEVVGAYRDEFEIKRLITSNPTIALTLRTVTLTDLEDTLGIAVGADSPVLLDLVNLFLAQRQEKLTIDKVLDAVKPYRNNRPAAPSMNPIPDLAGMDRDTDSKQERDR</sequence>
<name>W9VFN8_9GAMM</name>
<evidence type="ECO:0000313" key="5">
    <source>
        <dbReference type="EMBL" id="EXJ14832.1"/>
    </source>
</evidence>
<dbReference type="STRING" id="1249627.D779_2038"/>
<dbReference type="Gene3D" id="3.40.190.10">
    <property type="entry name" value="Periplasmic binding protein-like II"/>
    <property type="match status" value="2"/>
</dbReference>
<gene>
    <name evidence="5" type="ORF">D779_2038</name>
</gene>
<dbReference type="PANTHER" id="PTHR35936">
    <property type="entry name" value="MEMBRANE-BOUND LYTIC MUREIN TRANSGLYCOSYLASE F"/>
    <property type="match status" value="1"/>
</dbReference>
<evidence type="ECO:0000256" key="1">
    <source>
        <dbReference type="ARBA" id="ARBA00010333"/>
    </source>
</evidence>
<keyword evidence="6" id="KW-1185">Reference proteome</keyword>
<dbReference type="RefSeq" id="WP_081763475.1">
    <property type="nucleotide sequence ID" value="NZ_AONC01000035.1"/>
</dbReference>
<evidence type="ECO:0000259" key="4">
    <source>
        <dbReference type="SMART" id="SM00062"/>
    </source>
</evidence>
<evidence type="ECO:0000256" key="2">
    <source>
        <dbReference type="ARBA" id="ARBA00022729"/>
    </source>
</evidence>
<feature type="region of interest" description="Disordered" evidence="3">
    <location>
        <begin position="299"/>
        <end position="329"/>
    </location>
</feature>
<evidence type="ECO:0000256" key="3">
    <source>
        <dbReference type="SAM" id="MobiDB-lite"/>
    </source>
</evidence>
<dbReference type="EMBL" id="AONC01000035">
    <property type="protein sequence ID" value="EXJ14832.1"/>
    <property type="molecule type" value="Genomic_DNA"/>
</dbReference>
<keyword evidence="2" id="KW-0732">Signal</keyword>
<dbReference type="CDD" id="cd13530">
    <property type="entry name" value="PBP2_peptides_like"/>
    <property type="match status" value="1"/>
</dbReference>
<dbReference type="AlphaFoldDB" id="W9VFN8"/>
<dbReference type="Pfam" id="PF00497">
    <property type="entry name" value="SBP_bac_3"/>
    <property type="match status" value="1"/>
</dbReference>
<dbReference type="eggNOG" id="COG0834">
    <property type="taxonomic scope" value="Bacteria"/>
</dbReference>
<accession>W9VFN8</accession>
<dbReference type="SMART" id="SM00062">
    <property type="entry name" value="PBPb"/>
    <property type="match status" value="1"/>
</dbReference>